<evidence type="ECO:0000313" key="2">
    <source>
        <dbReference type="Proteomes" id="UP000800200"/>
    </source>
</evidence>
<dbReference type="AlphaFoldDB" id="A0A6A6DCY1"/>
<organism evidence="1 2">
    <name type="scientific">Zopfia rhizophila CBS 207.26</name>
    <dbReference type="NCBI Taxonomy" id="1314779"/>
    <lineage>
        <taxon>Eukaryota</taxon>
        <taxon>Fungi</taxon>
        <taxon>Dikarya</taxon>
        <taxon>Ascomycota</taxon>
        <taxon>Pezizomycotina</taxon>
        <taxon>Dothideomycetes</taxon>
        <taxon>Dothideomycetes incertae sedis</taxon>
        <taxon>Zopfiaceae</taxon>
        <taxon>Zopfia</taxon>
    </lineage>
</organism>
<reference evidence="1" key="1">
    <citation type="journal article" date="2020" name="Stud. Mycol.">
        <title>101 Dothideomycetes genomes: a test case for predicting lifestyles and emergence of pathogens.</title>
        <authorList>
            <person name="Haridas S."/>
            <person name="Albert R."/>
            <person name="Binder M."/>
            <person name="Bloem J."/>
            <person name="Labutti K."/>
            <person name="Salamov A."/>
            <person name="Andreopoulos B."/>
            <person name="Baker S."/>
            <person name="Barry K."/>
            <person name="Bills G."/>
            <person name="Bluhm B."/>
            <person name="Cannon C."/>
            <person name="Castanera R."/>
            <person name="Culley D."/>
            <person name="Daum C."/>
            <person name="Ezra D."/>
            <person name="Gonzalez J."/>
            <person name="Henrissat B."/>
            <person name="Kuo A."/>
            <person name="Liang C."/>
            <person name="Lipzen A."/>
            <person name="Lutzoni F."/>
            <person name="Magnuson J."/>
            <person name="Mondo S."/>
            <person name="Nolan M."/>
            <person name="Ohm R."/>
            <person name="Pangilinan J."/>
            <person name="Park H.-J."/>
            <person name="Ramirez L."/>
            <person name="Alfaro M."/>
            <person name="Sun H."/>
            <person name="Tritt A."/>
            <person name="Yoshinaga Y."/>
            <person name="Zwiers L.-H."/>
            <person name="Turgeon B."/>
            <person name="Goodwin S."/>
            <person name="Spatafora J."/>
            <person name="Crous P."/>
            <person name="Grigoriev I."/>
        </authorList>
    </citation>
    <scope>NUCLEOTIDE SEQUENCE</scope>
    <source>
        <strain evidence="1">CBS 207.26</strain>
    </source>
</reference>
<proteinExistence type="predicted"/>
<feature type="non-terminal residue" evidence="1">
    <location>
        <position position="1"/>
    </location>
</feature>
<accession>A0A6A6DCY1</accession>
<evidence type="ECO:0000313" key="1">
    <source>
        <dbReference type="EMBL" id="KAF2175496.1"/>
    </source>
</evidence>
<dbReference type="EMBL" id="ML994731">
    <property type="protein sequence ID" value="KAF2175496.1"/>
    <property type="molecule type" value="Genomic_DNA"/>
</dbReference>
<keyword evidence="2" id="KW-1185">Reference proteome</keyword>
<name>A0A6A6DCY1_9PEZI</name>
<sequence>NITYGRNAINSAHKTETADIVAGEEIEFKVVNNSFVGAVSTLADLPTFKGGIFHERPAQIYMSKAPKGKTLEDYVGDAD</sequence>
<protein>
    <submittedName>
        <fullName evidence="1">Uncharacterized protein</fullName>
    </submittedName>
</protein>
<dbReference type="Proteomes" id="UP000800200">
    <property type="component" value="Unassembled WGS sequence"/>
</dbReference>
<gene>
    <name evidence="1" type="ORF">K469DRAFT_610495</name>
</gene>